<accession>A0A9K3CNP4</accession>
<sequence>MDSRDLLSPGDDRSKKYIPVHLSVPALSVKPGDSYRDLVQAASVKVGVEPCDVQLFRMEHVVSDTHSIRPGAYCVVVNDNQLSLQFLQFLATQNRSLIKNFNSTLDVLRSTQAELQREREKGARVDQAITAELDRGNQKQEGLSWTGGYMDGCNPSMPGECPECGDTTTVTVLNLKCTDDCQFGDMGMLEVHQCPNHPDIFVMEYNE</sequence>
<reference evidence="1 2" key="1">
    <citation type="journal article" date="2018" name="PLoS ONE">
        <title>The draft genome of Kipferlia bialata reveals reductive genome evolution in fornicate parasites.</title>
        <authorList>
            <person name="Tanifuji G."/>
            <person name="Takabayashi S."/>
            <person name="Kume K."/>
            <person name="Takagi M."/>
            <person name="Nakayama T."/>
            <person name="Kamikawa R."/>
            <person name="Inagaki Y."/>
            <person name="Hashimoto T."/>
        </authorList>
    </citation>
    <scope>NUCLEOTIDE SEQUENCE [LARGE SCALE GENOMIC DNA]</scope>
    <source>
        <strain evidence="1">NY0173</strain>
    </source>
</reference>
<protein>
    <submittedName>
        <fullName evidence="1">Uncharacterized protein</fullName>
    </submittedName>
</protein>
<dbReference type="AlphaFoldDB" id="A0A9K3CNP4"/>
<organism evidence="1 2">
    <name type="scientific">Kipferlia bialata</name>
    <dbReference type="NCBI Taxonomy" id="797122"/>
    <lineage>
        <taxon>Eukaryota</taxon>
        <taxon>Metamonada</taxon>
        <taxon>Carpediemonas-like organisms</taxon>
        <taxon>Kipferlia</taxon>
    </lineage>
</organism>
<evidence type="ECO:0000313" key="2">
    <source>
        <dbReference type="Proteomes" id="UP000265618"/>
    </source>
</evidence>
<keyword evidence="2" id="KW-1185">Reference proteome</keyword>
<evidence type="ECO:0000313" key="1">
    <source>
        <dbReference type="EMBL" id="GIQ79447.1"/>
    </source>
</evidence>
<dbReference type="EMBL" id="BDIP01000008">
    <property type="protein sequence ID" value="GIQ79447.1"/>
    <property type="molecule type" value="Genomic_DNA"/>
</dbReference>
<comment type="caution">
    <text evidence="1">The sequence shown here is derived from an EMBL/GenBank/DDBJ whole genome shotgun (WGS) entry which is preliminary data.</text>
</comment>
<proteinExistence type="predicted"/>
<gene>
    <name evidence="1" type="ORF">KIPB_000093</name>
</gene>
<dbReference type="Proteomes" id="UP000265618">
    <property type="component" value="Unassembled WGS sequence"/>
</dbReference>
<name>A0A9K3CNP4_9EUKA</name>